<proteinExistence type="predicted"/>
<dbReference type="EMBL" id="JAJSOF020000019">
    <property type="protein sequence ID" value="KAJ4438829.1"/>
    <property type="molecule type" value="Genomic_DNA"/>
</dbReference>
<gene>
    <name evidence="1" type="ORF">ANN_14782</name>
</gene>
<evidence type="ECO:0008006" key="3">
    <source>
        <dbReference type="Google" id="ProtNLM"/>
    </source>
</evidence>
<reference evidence="1 2" key="1">
    <citation type="journal article" date="2022" name="Allergy">
        <title>Genome assembly and annotation of Periplaneta americana reveal a comprehensive cockroach allergen profile.</title>
        <authorList>
            <person name="Wang L."/>
            <person name="Xiong Q."/>
            <person name="Saelim N."/>
            <person name="Wang L."/>
            <person name="Nong W."/>
            <person name="Wan A.T."/>
            <person name="Shi M."/>
            <person name="Liu X."/>
            <person name="Cao Q."/>
            <person name="Hui J.H.L."/>
            <person name="Sookrung N."/>
            <person name="Leung T.F."/>
            <person name="Tungtrongchitr A."/>
            <person name="Tsui S.K.W."/>
        </authorList>
    </citation>
    <scope>NUCLEOTIDE SEQUENCE [LARGE SCALE GENOMIC DNA]</scope>
    <source>
        <strain evidence="1">PWHHKU_190912</strain>
    </source>
</reference>
<protein>
    <recommendedName>
        <fullName evidence="3">BZIP domain-containing protein</fullName>
    </recommendedName>
</protein>
<dbReference type="Proteomes" id="UP001148838">
    <property type="component" value="Unassembled WGS sequence"/>
</dbReference>
<comment type="caution">
    <text evidence="1">The sequence shown here is derived from an EMBL/GenBank/DDBJ whole genome shotgun (WGS) entry which is preliminary data.</text>
</comment>
<accession>A0ABQ8SYC2</accession>
<evidence type="ECO:0000313" key="1">
    <source>
        <dbReference type="EMBL" id="KAJ4438829.1"/>
    </source>
</evidence>
<keyword evidence="2" id="KW-1185">Reference proteome</keyword>
<organism evidence="1 2">
    <name type="scientific">Periplaneta americana</name>
    <name type="common">American cockroach</name>
    <name type="synonym">Blatta americana</name>
    <dbReference type="NCBI Taxonomy" id="6978"/>
    <lineage>
        <taxon>Eukaryota</taxon>
        <taxon>Metazoa</taxon>
        <taxon>Ecdysozoa</taxon>
        <taxon>Arthropoda</taxon>
        <taxon>Hexapoda</taxon>
        <taxon>Insecta</taxon>
        <taxon>Pterygota</taxon>
        <taxon>Neoptera</taxon>
        <taxon>Polyneoptera</taxon>
        <taxon>Dictyoptera</taxon>
        <taxon>Blattodea</taxon>
        <taxon>Blattoidea</taxon>
        <taxon>Blattidae</taxon>
        <taxon>Blattinae</taxon>
        <taxon>Periplaneta</taxon>
    </lineage>
</organism>
<evidence type="ECO:0000313" key="2">
    <source>
        <dbReference type="Proteomes" id="UP001148838"/>
    </source>
</evidence>
<sequence>MAGLGEGGNETLGSLKANGETSKVSELLIARDKNASLTSARVTSDASLCDGSVIELDIIDNATKLSQARDERRIQRSEFSNKAAYRSARKRLRLIKRSADTQKKKEKGCTSPGGMSSNLSQFVLRNGSNFVSDIWFEFLK</sequence>
<name>A0ABQ8SYC2_PERAM</name>